<dbReference type="InterPro" id="IPR050942">
    <property type="entry name" value="F-box_BR-signaling"/>
</dbReference>
<dbReference type="InterPro" id="IPR005174">
    <property type="entry name" value="KIB1-4_b-propeller"/>
</dbReference>
<evidence type="ECO:0000313" key="3">
    <source>
        <dbReference type="Proteomes" id="UP000813463"/>
    </source>
</evidence>
<name>A0A9R0IFA1_SPIOL</name>
<dbReference type="SUPFAM" id="SSF81383">
    <property type="entry name" value="F-box domain"/>
    <property type="match status" value="1"/>
</dbReference>
<reference evidence="3" key="1">
    <citation type="journal article" date="2021" name="Nat. Commun.">
        <title>Genomic analyses provide insights into spinach domestication and the genetic basis of agronomic traits.</title>
        <authorList>
            <person name="Cai X."/>
            <person name="Sun X."/>
            <person name="Xu C."/>
            <person name="Sun H."/>
            <person name="Wang X."/>
            <person name="Ge C."/>
            <person name="Zhang Z."/>
            <person name="Wang Q."/>
            <person name="Fei Z."/>
            <person name="Jiao C."/>
            <person name="Wang Q."/>
        </authorList>
    </citation>
    <scope>NUCLEOTIDE SEQUENCE [LARGE SCALE GENOMIC DNA]</scope>
    <source>
        <strain evidence="3">cv. Varoflay</strain>
    </source>
</reference>
<evidence type="ECO:0000259" key="2">
    <source>
        <dbReference type="Pfam" id="PF03478"/>
    </source>
</evidence>
<dbReference type="PANTHER" id="PTHR44259">
    <property type="entry name" value="OS07G0183000 PROTEIN-RELATED"/>
    <property type="match status" value="1"/>
</dbReference>
<protein>
    <submittedName>
        <fullName evidence="4">Probable F-box protein At1g65740</fullName>
    </submittedName>
</protein>
<feature type="domain" description="F-box" evidence="1">
    <location>
        <begin position="4"/>
        <end position="36"/>
    </location>
</feature>
<feature type="domain" description="KIB1-4 beta-propeller" evidence="2">
    <location>
        <begin position="77"/>
        <end position="182"/>
    </location>
</feature>
<evidence type="ECO:0000313" key="4">
    <source>
        <dbReference type="RefSeq" id="XP_021848116.2"/>
    </source>
</evidence>
<dbReference type="InterPro" id="IPR036047">
    <property type="entry name" value="F-box-like_dom_sf"/>
</dbReference>
<dbReference type="Pfam" id="PF03478">
    <property type="entry name" value="Beta-prop_KIB1-4"/>
    <property type="match status" value="1"/>
</dbReference>
<dbReference type="GeneID" id="110787781"/>
<gene>
    <name evidence="4" type="primary">LOC110787781</name>
</gene>
<sequence length="208" mass="23865">MADWSILPSDILCEIALKLDAVEDLVDFSAVCSSWYCVYTMIKKKWTAKMPWLMLAENTEEEDNPNYIRKTFCHMRERCYSLSLPQSFGARCWGSSSGWIVTFDFKLELHMLNPFSGVRIRLPNPPKHAEKPPPDPDIPFTDEEIKARLENERLLGAEKVIVLGGDDEYDDDCVVVLIQGRSTINLGHLLERQRLVGLMMLCVVVHKF</sequence>
<dbReference type="Proteomes" id="UP000813463">
    <property type="component" value="Chromosome 4"/>
</dbReference>
<dbReference type="Pfam" id="PF00646">
    <property type="entry name" value="F-box"/>
    <property type="match status" value="1"/>
</dbReference>
<dbReference type="Gene3D" id="1.20.1280.50">
    <property type="match status" value="1"/>
</dbReference>
<keyword evidence="3" id="KW-1185">Reference proteome</keyword>
<dbReference type="AlphaFoldDB" id="A0A9R0IFA1"/>
<evidence type="ECO:0000259" key="1">
    <source>
        <dbReference type="Pfam" id="PF00646"/>
    </source>
</evidence>
<dbReference type="RefSeq" id="XP_021848116.2">
    <property type="nucleotide sequence ID" value="XM_021992424.2"/>
</dbReference>
<dbReference type="KEGG" id="soe:110787781"/>
<reference evidence="4" key="2">
    <citation type="submission" date="2025-08" db="UniProtKB">
        <authorList>
            <consortium name="RefSeq"/>
        </authorList>
    </citation>
    <scope>IDENTIFICATION</scope>
    <source>
        <tissue evidence="4">Leaf</tissue>
    </source>
</reference>
<dbReference type="PANTHER" id="PTHR44259:SF107">
    <property type="entry name" value="F-BOX PROTEIN SKIP23-LIKE"/>
    <property type="match status" value="1"/>
</dbReference>
<accession>A0A9R0IFA1</accession>
<dbReference type="InterPro" id="IPR001810">
    <property type="entry name" value="F-box_dom"/>
</dbReference>
<proteinExistence type="predicted"/>
<organism evidence="3 4">
    <name type="scientific">Spinacia oleracea</name>
    <name type="common">Spinach</name>
    <dbReference type="NCBI Taxonomy" id="3562"/>
    <lineage>
        <taxon>Eukaryota</taxon>
        <taxon>Viridiplantae</taxon>
        <taxon>Streptophyta</taxon>
        <taxon>Embryophyta</taxon>
        <taxon>Tracheophyta</taxon>
        <taxon>Spermatophyta</taxon>
        <taxon>Magnoliopsida</taxon>
        <taxon>eudicotyledons</taxon>
        <taxon>Gunneridae</taxon>
        <taxon>Pentapetalae</taxon>
        <taxon>Caryophyllales</taxon>
        <taxon>Chenopodiaceae</taxon>
        <taxon>Chenopodioideae</taxon>
        <taxon>Anserineae</taxon>
        <taxon>Spinacia</taxon>
    </lineage>
</organism>